<evidence type="ECO:0000313" key="6">
    <source>
        <dbReference type="EMBL" id="AQQ59053.1"/>
    </source>
</evidence>
<gene>
    <name evidence="7" type="ORF">LS77_006675</name>
    <name evidence="8" type="ORF">LS79_007585</name>
    <name evidence="6" type="ORF">XJ32_01835</name>
</gene>
<dbReference type="Proteomes" id="UP000188298">
    <property type="component" value="Chromosome"/>
</dbReference>
<dbReference type="RefSeq" id="WP_004087759.1">
    <property type="nucleotide sequence ID" value="NZ_CALESD010000022.1"/>
</dbReference>
<dbReference type="InterPro" id="IPR017138">
    <property type="entry name" value="Asp_Glu_LeuTrfase"/>
</dbReference>
<evidence type="ECO:0000313" key="9">
    <source>
        <dbReference type="Proteomes" id="UP000029857"/>
    </source>
</evidence>
<evidence type="ECO:0000256" key="1">
    <source>
        <dbReference type="ARBA" id="ARBA00022490"/>
    </source>
</evidence>
<dbReference type="KEGG" id="hbl:XJ32_01835"/>
<dbReference type="GO" id="GO:0008914">
    <property type="term" value="F:leucyl-tRNA--protein transferase activity"/>
    <property type="evidence" value="ECO:0007669"/>
    <property type="project" value="InterPro"/>
</dbReference>
<evidence type="ECO:0000313" key="10">
    <source>
        <dbReference type="Proteomes" id="UP000029870"/>
    </source>
</evidence>
<evidence type="ECO:0000259" key="5">
    <source>
        <dbReference type="Pfam" id="PF04377"/>
    </source>
</evidence>
<dbReference type="GO" id="GO:0005737">
    <property type="term" value="C:cytoplasm"/>
    <property type="evidence" value="ECO:0007669"/>
    <property type="project" value="TreeGrafter"/>
</dbReference>
<feature type="domain" description="N-end aminoacyl transferase N-terminal" evidence="4">
    <location>
        <begin position="11"/>
        <end position="80"/>
    </location>
</feature>
<reference evidence="6 11" key="2">
    <citation type="submission" date="2017-02" db="EMBL/GenBank/DDBJ databases">
        <title>Whole genome sequencing of Helicobacter bilis strain AAQJH.</title>
        <authorList>
            <person name="Conlan S."/>
            <person name="Thomas P.J."/>
            <person name="Mullikin J."/>
            <person name="Palmore T.N."/>
            <person name="Frank K.M."/>
            <person name="Segre J.A."/>
        </authorList>
    </citation>
    <scope>NUCLEOTIDE SEQUENCE [LARGE SCALE GENOMIC DNA]</scope>
    <source>
        <strain evidence="6 11">AAQJH</strain>
    </source>
</reference>
<reference evidence="8" key="3">
    <citation type="submission" date="2018-04" db="EMBL/GenBank/DDBJ databases">
        <authorList>
            <person name="Sheh A."/>
            <person name="Shen Z."/>
            <person name="Mannion A.J."/>
            <person name="Fox J.G."/>
        </authorList>
    </citation>
    <scope>NUCLEOTIDE SEQUENCE</scope>
    <source>
        <strain evidence="8">ATCC 49320</strain>
        <strain evidence="7">Missouri</strain>
    </source>
</reference>
<accession>A0A099UUR7</accession>
<dbReference type="PANTHER" id="PTHR21367">
    <property type="entry name" value="ARGININE-TRNA-PROTEIN TRANSFERASE 1"/>
    <property type="match status" value="1"/>
</dbReference>
<dbReference type="EMBL" id="JRPJ02000027">
    <property type="protein sequence ID" value="TLE09664.1"/>
    <property type="molecule type" value="Genomic_DNA"/>
</dbReference>
<dbReference type="GO" id="GO:0071596">
    <property type="term" value="P:ubiquitin-dependent protein catabolic process via the N-end rule pathway"/>
    <property type="evidence" value="ECO:0007669"/>
    <property type="project" value="InterPro"/>
</dbReference>
<proteinExistence type="predicted"/>
<dbReference type="InterPro" id="IPR007471">
    <property type="entry name" value="N-end_Aminoacyl_Trfase_N"/>
</dbReference>
<protein>
    <submittedName>
        <fullName evidence="6">Arginyl-tRNA-protein transferase</fullName>
    </submittedName>
    <submittedName>
        <fullName evidence="8">Arginyltransferase</fullName>
        <ecNumber evidence="8">2.3.2.8</ecNumber>
    </submittedName>
</protein>
<dbReference type="Proteomes" id="UP000029870">
    <property type="component" value="Unassembled WGS sequence"/>
</dbReference>
<dbReference type="Pfam" id="PF04377">
    <property type="entry name" value="ATE_C"/>
    <property type="match status" value="1"/>
</dbReference>
<evidence type="ECO:0000256" key="3">
    <source>
        <dbReference type="ARBA" id="ARBA00023315"/>
    </source>
</evidence>
<dbReference type="GeneID" id="60657068"/>
<dbReference type="InterPro" id="IPR016181">
    <property type="entry name" value="Acyl_CoA_acyltransferase"/>
</dbReference>
<dbReference type="Pfam" id="PF04376">
    <property type="entry name" value="ATE_N"/>
    <property type="match status" value="1"/>
</dbReference>
<evidence type="ECO:0000313" key="11">
    <source>
        <dbReference type="Proteomes" id="UP000188298"/>
    </source>
</evidence>
<dbReference type="Proteomes" id="UP000029857">
    <property type="component" value="Unassembled WGS sequence"/>
</dbReference>
<evidence type="ECO:0000313" key="7">
    <source>
        <dbReference type="EMBL" id="TLE04198.1"/>
    </source>
</evidence>
<dbReference type="EMBL" id="CP019645">
    <property type="protein sequence ID" value="AQQ59053.1"/>
    <property type="molecule type" value="Genomic_DNA"/>
</dbReference>
<dbReference type="InterPro" id="IPR030700">
    <property type="entry name" value="N-end_Aminoacyl_Trfase"/>
</dbReference>
<sequence>MEYFDFFSELHPCSYFENKESQFRYLGIKDCTPYFYQGLLERGYRRFGEYFFVPQCPNCKECITIRQLVDEFQISPNMKRILKKNSDTIIQIRRPLTNDARVCLYVKYHTKMMRKKNWSMNNIDMSRYTNSFVAGSEYFGYEMCLYRDGRLIGVSYFDIVLSSMSANYFFYDHDYEKLSLGTLNIILLLNLAKKLNLKYFYPGYWIKNHKSMGYKERYKPFEALLNEADFFDRTYWKRYD</sequence>
<evidence type="ECO:0000313" key="8">
    <source>
        <dbReference type="EMBL" id="TLE09664.1"/>
    </source>
</evidence>
<dbReference type="EC" id="2.3.2.8" evidence="8"/>
<keyword evidence="2 8" id="KW-0808">Transferase</keyword>
<dbReference type="SUPFAM" id="SSF55729">
    <property type="entry name" value="Acyl-CoA N-acyltransferases (Nat)"/>
    <property type="match status" value="1"/>
</dbReference>
<evidence type="ECO:0000256" key="2">
    <source>
        <dbReference type="ARBA" id="ARBA00022679"/>
    </source>
</evidence>
<dbReference type="PANTHER" id="PTHR21367:SF1">
    <property type="entry name" value="ARGINYL-TRNA--PROTEIN TRANSFERASE 1"/>
    <property type="match status" value="1"/>
</dbReference>
<dbReference type="GO" id="GO:0004057">
    <property type="term" value="F:arginyl-tRNA--protein transferase activity"/>
    <property type="evidence" value="ECO:0007669"/>
    <property type="project" value="UniProtKB-EC"/>
</dbReference>
<dbReference type="PIRSF" id="PIRSF037208">
    <property type="entry name" value="ATE_pro_prd"/>
    <property type="match status" value="1"/>
</dbReference>
<dbReference type="AlphaFoldDB" id="A0A099UUR7"/>
<name>A0A099UUR7_9HELI</name>
<dbReference type="NCBIfam" id="NF002344">
    <property type="entry name" value="PRK01305.2-1"/>
    <property type="match status" value="1"/>
</dbReference>
<organism evidence="8 9">
    <name type="scientific">Helicobacter bilis</name>
    <dbReference type="NCBI Taxonomy" id="37372"/>
    <lineage>
        <taxon>Bacteria</taxon>
        <taxon>Pseudomonadati</taxon>
        <taxon>Campylobacterota</taxon>
        <taxon>Epsilonproteobacteria</taxon>
        <taxon>Campylobacterales</taxon>
        <taxon>Helicobacteraceae</taxon>
        <taxon>Helicobacter</taxon>
    </lineage>
</organism>
<dbReference type="STRING" id="37372.XJ32_01835"/>
<evidence type="ECO:0000259" key="4">
    <source>
        <dbReference type="Pfam" id="PF04376"/>
    </source>
</evidence>
<dbReference type="EMBL" id="JRPH02000018">
    <property type="protein sequence ID" value="TLE04198.1"/>
    <property type="molecule type" value="Genomic_DNA"/>
</dbReference>
<feature type="domain" description="N-end rule aminoacyl transferase C-terminal" evidence="5">
    <location>
        <begin position="102"/>
        <end position="224"/>
    </location>
</feature>
<keyword evidence="1" id="KW-0963">Cytoplasm</keyword>
<keyword evidence="3 8" id="KW-0012">Acyltransferase</keyword>
<reference evidence="9 10" key="1">
    <citation type="journal article" date="2014" name="Genome Announc.">
        <title>Draft genome sequences of eight enterohepatic helicobacter species isolated from both laboratory and wild rodents.</title>
        <authorList>
            <person name="Sheh A."/>
            <person name="Shen Z."/>
            <person name="Fox J.G."/>
        </authorList>
    </citation>
    <scope>NUCLEOTIDE SEQUENCE [LARGE SCALE GENOMIC DNA]</scope>
    <source>
        <strain evidence="8 9">ATCC 49320</strain>
        <strain evidence="7 10">Missouri</strain>
    </source>
</reference>
<dbReference type="InterPro" id="IPR007472">
    <property type="entry name" value="N-end_Aminoacyl_Trfase_C"/>
</dbReference>